<evidence type="ECO:0000313" key="2">
    <source>
        <dbReference type="EMBL" id="OIR12335.1"/>
    </source>
</evidence>
<dbReference type="PANTHER" id="PTHR42815:SF2">
    <property type="entry name" value="FAD-BINDING, PUTATIVE (AFU_ORTHOLOGUE AFUA_6G07600)-RELATED"/>
    <property type="match status" value="1"/>
</dbReference>
<evidence type="ECO:0000259" key="1">
    <source>
        <dbReference type="Pfam" id="PF01243"/>
    </source>
</evidence>
<dbReference type="InterPro" id="IPR012349">
    <property type="entry name" value="Split_barrel_FMN-bd"/>
</dbReference>
<organism evidence="2">
    <name type="scientific">mine drainage metagenome</name>
    <dbReference type="NCBI Taxonomy" id="410659"/>
    <lineage>
        <taxon>unclassified sequences</taxon>
        <taxon>metagenomes</taxon>
        <taxon>ecological metagenomes</taxon>
    </lineage>
</organism>
<dbReference type="EMBL" id="MLJW01000017">
    <property type="protein sequence ID" value="OIR12335.1"/>
    <property type="molecule type" value="Genomic_DNA"/>
</dbReference>
<accession>A0A1J5SV30</accession>
<dbReference type="AlphaFoldDB" id="A0A1J5SV30"/>
<comment type="caution">
    <text evidence="2">The sequence shown here is derived from an EMBL/GenBank/DDBJ whole genome shotgun (WGS) entry which is preliminary data.</text>
</comment>
<dbReference type="SUPFAM" id="SSF50475">
    <property type="entry name" value="FMN-binding split barrel"/>
    <property type="match status" value="1"/>
</dbReference>
<sequence>MSRLYGAQHRNIQDAFGTRGMADRVEELVCRTEFDDEAKGFIEHMEMFFLSSIDHQGRPTVSFKGGDVGFVKVIDSTTLVFPSYDGNGMFFSMGNISANPQVGLLFISFETPSRLRVQGTASISNDPELLANFKEADFVVTVKLSEFWQNCPRYIPKFEKVRDSRYVPREHCETPLAGWKQLDIVQDILPEADLKKVEQLGTINIEEWIGKIKSADPTA</sequence>
<proteinExistence type="predicted"/>
<dbReference type="InterPro" id="IPR011576">
    <property type="entry name" value="Pyridox_Oxase_N"/>
</dbReference>
<feature type="domain" description="Pyridoxamine 5'-phosphate oxidase N-terminal" evidence="1">
    <location>
        <begin position="34"/>
        <end position="133"/>
    </location>
</feature>
<dbReference type="PANTHER" id="PTHR42815">
    <property type="entry name" value="FAD-BINDING, PUTATIVE (AFU_ORTHOLOGUE AFUA_6G07600)-RELATED"/>
    <property type="match status" value="1"/>
</dbReference>
<name>A0A1J5SV30_9ZZZZ</name>
<protein>
    <submittedName>
        <fullName evidence="2">Pyridoxamine 5'-phosphate oxidase</fullName>
    </submittedName>
</protein>
<gene>
    <name evidence="2" type="ORF">GALL_60340</name>
</gene>
<dbReference type="Gene3D" id="2.30.110.10">
    <property type="entry name" value="Electron Transport, Fmn-binding Protein, Chain A"/>
    <property type="match status" value="1"/>
</dbReference>
<dbReference type="Pfam" id="PF01243">
    <property type="entry name" value="PNPOx_N"/>
    <property type="match status" value="1"/>
</dbReference>
<reference evidence="2" key="1">
    <citation type="submission" date="2016-10" db="EMBL/GenBank/DDBJ databases">
        <title>Sequence of Gallionella enrichment culture.</title>
        <authorList>
            <person name="Poehlein A."/>
            <person name="Muehling M."/>
            <person name="Daniel R."/>
        </authorList>
    </citation>
    <scope>NUCLEOTIDE SEQUENCE</scope>
</reference>